<dbReference type="RefSeq" id="WP_179490477.1">
    <property type="nucleotide sequence ID" value="NZ_JACCCW010000002.1"/>
</dbReference>
<dbReference type="InterPro" id="IPR057326">
    <property type="entry name" value="KR_dom"/>
</dbReference>
<accession>A0A7Y9PH04</accession>
<dbReference type="EMBL" id="JACCCW010000002">
    <property type="protein sequence ID" value="NYF79667.1"/>
    <property type="molecule type" value="Genomic_DNA"/>
</dbReference>
<reference evidence="2 3" key="1">
    <citation type="submission" date="2020-07" db="EMBL/GenBank/DDBJ databases">
        <title>Genomic Encyclopedia of Type Strains, Phase IV (KMG-V): Genome sequencing to study the core and pangenomes of soil and plant-associated prokaryotes.</title>
        <authorList>
            <person name="Whitman W."/>
        </authorList>
    </citation>
    <scope>NUCLEOTIDE SEQUENCE [LARGE SCALE GENOMIC DNA]</scope>
    <source>
        <strain evidence="2 3">X4EP2</strain>
    </source>
</reference>
<sequence length="329" mass="35414">MTTLITGASGFLGGRLAQLLAAQGEQVIVLARPTSDLRHLAGLPIRIVPGDLTDLASLRAAVVGMGVAHIFHCAACSTDWAPWKTYFDANVTGTQNLLEAALESPTLARFVHVSTTDVYGYPAIPCDESAPTRDAGLPYNQTKRLGELAVWRAHQDHGLPVTIVRPATIYGPRGKDFTVEIATLLRQRLMATIDHGRAPGGFAYVDNVAEAMIAAAHHPATLGHAFNLSDGTHATWADYVKLFSQAIHAKPPWINLSFAAATNLASVLETPHRLLKLPGRPLLTRHAVQLLGINQEFPIAKAKETFGFAPKISLEEGIARSAAWLHDRA</sequence>
<gene>
    <name evidence="2" type="ORF">HDF17_001987</name>
</gene>
<comment type="caution">
    <text evidence="2">The sequence shown here is derived from an EMBL/GenBank/DDBJ whole genome shotgun (WGS) entry which is preliminary data.</text>
</comment>
<evidence type="ECO:0000313" key="2">
    <source>
        <dbReference type="EMBL" id="NYF79667.1"/>
    </source>
</evidence>
<evidence type="ECO:0000313" key="3">
    <source>
        <dbReference type="Proteomes" id="UP000589520"/>
    </source>
</evidence>
<dbReference type="InterPro" id="IPR050177">
    <property type="entry name" value="Lipid_A_modif_metabolic_enz"/>
</dbReference>
<dbReference type="InterPro" id="IPR036291">
    <property type="entry name" value="NAD(P)-bd_dom_sf"/>
</dbReference>
<dbReference type="Gene3D" id="3.40.50.720">
    <property type="entry name" value="NAD(P)-binding Rossmann-like Domain"/>
    <property type="match status" value="1"/>
</dbReference>
<protein>
    <submittedName>
        <fullName evidence="2">Nucleoside-diphosphate-sugar epimerase</fullName>
    </submittedName>
</protein>
<dbReference type="InterPro" id="IPR001509">
    <property type="entry name" value="Epimerase_deHydtase"/>
</dbReference>
<name>A0A7Y9PH04_9BACT</name>
<keyword evidence="3" id="KW-1185">Reference proteome</keyword>
<dbReference type="SUPFAM" id="SSF51735">
    <property type="entry name" value="NAD(P)-binding Rossmann-fold domains"/>
    <property type="match status" value="1"/>
</dbReference>
<dbReference type="SMART" id="SM00822">
    <property type="entry name" value="PKS_KR"/>
    <property type="match status" value="1"/>
</dbReference>
<evidence type="ECO:0000259" key="1">
    <source>
        <dbReference type="SMART" id="SM00822"/>
    </source>
</evidence>
<dbReference type="PANTHER" id="PTHR43245">
    <property type="entry name" value="BIFUNCTIONAL POLYMYXIN RESISTANCE PROTEIN ARNA"/>
    <property type="match status" value="1"/>
</dbReference>
<organism evidence="2 3">
    <name type="scientific">Granulicella arctica</name>
    <dbReference type="NCBI Taxonomy" id="940613"/>
    <lineage>
        <taxon>Bacteria</taxon>
        <taxon>Pseudomonadati</taxon>
        <taxon>Acidobacteriota</taxon>
        <taxon>Terriglobia</taxon>
        <taxon>Terriglobales</taxon>
        <taxon>Acidobacteriaceae</taxon>
        <taxon>Granulicella</taxon>
    </lineage>
</organism>
<feature type="domain" description="Ketoreductase" evidence="1">
    <location>
        <begin position="1"/>
        <end position="154"/>
    </location>
</feature>
<proteinExistence type="predicted"/>
<dbReference type="Proteomes" id="UP000589520">
    <property type="component" value="Unassembled WGS sequence"/>
</dbReference>
<dbReference type="AlphaFoldDB" id="A0A7Y9PH04"/>
<dbReference type="Pfam" id="PF01370">
    <property type="entry name" value="Epimerase"/>
    <property type="match status" value="1"/>
</dbReference>